<keyword evidence="3" id="KW-0285">Flavoprotein</keyword>
<dbReference type="PANTHER" id="PTHR13847">
    <property type="entry name" value="SARCOSINE DEHYDROGENASE-RELATED"/>
    <property type="match status" value="1"/>
</dbReference>
<proteinExistence type="inferred from homology"/>
<evidence type="ECO:0000313" key="7">
    <source>
        <dbReference type="Proteomes" id="UP000461595"/>
    </source>
</evidence>
<dbReference type="SUPFAM" id="SSF54373">
    <property type="entry name" value="FAD-linked reductases, C-terminal domain"/>
    <property type="match status" value="1"/>
</dbReference>
<gene>
    <name evidence="6" type="ORF">E5983_02380</name>
</gene>
<keyword evidence="4" id="KW-0560">Oxidoreductase</keyword>
<dbReference type="Pfam" id="PF01266">
    <property type="entry name" value="DAO"/>
    <property type="match status" value="1"/>
</dbReference>
<comment type="caution">
    <text evidence="6">The sequence shown here is derived from an EMBL/GenBank/DDBJ whole genome shotgun (WGS) entry which is preliminary data.</text>
</comment>
<name>A0A7X3G7D4_9STRE</name>
<dbReference type="AlphaFoldDB" id="A0A7X3G7D4"/>
<evidence type="ECO:0000313" key="6">
    <source>
        <dbReference type="EMBL" id="MVX58500.1"/>
    </source>
</evidence>
<evidence type="ECO:0000256" key="3">
    <source>
        <dbReference type="ARBA" id="ARBA00022630"/>
    </source>
</evidence>
<evidence type="ECO:0000256" key="2">
    <source>
        <dbReference type="ARBA" id="ARBA00009410"/>
    </source>
</evidence>
<dbReference type="InterPro" id="IPR036188">
    <property type="entry name" value="FAD/NAD-bd_sf"/>
</dbReference>
<evidence type="ECO:0000256" key="4">
    <source>
        <dbReference type="ARBA" id="ARBA00023002"/>
    </source>
</evidence>
<organism evidence="6 7">
    <name type="scientific">Streptococcus danieliae</name>
    <dbReference type="NCBI Taxonomy" id="747656"/>
    <lineage>
        <taxon>Bacteria</taxon>
        <taxon>Bacillati</taxon>
        <taxon>Bacillota</taxon>
        <taxon>Bacilli</taxon>
        <taxon>Lactobacillales</taxon>
        <taxon>Streptococcaceae</taxon>
        <taxon>Streptococcus</taxon>
    </lineage>
</organism>
<dbReference type="PANTHER" id="PTHR13847:SF286">
    <property type="entry name" value="D-AMINO ACID DEHYDROGENASE"/>
    <property type="match status" value="1"/>
</dbReference>
<accession>A0A7X3G7D4</accession>
<dbReference type="Gene3D" id="3.50.50.60">
    <property type="entry name" value="FAD/NAD(P)-binding domain"/>
    <property type="match status" value="1"/>
</dbReference>
<feature type="domain" description="FAD dependent oxidoreductase" evidence="5">
    <location>
        <begin position="3"/>
        <end position="340"/>
    </location>
</feature>
<sequence>MTKVAIIGAGIVGATAAFYLSQEEGVEVTVYDHGVGQASKAAAGIISPWFSRRRNKAWYRLARLGADFYPRLMEDLAAAGSTSQAYEQTGVLVLKKKEEYLDEVMERALAKQAESPLMGDLEFWTRDQVQERFPGLTGFDRAFWASGGGRVDGAVLVAELLQAAGLEPIRKEVQLAWEGDQILVDGQAYDKILLTTGAWLGQVLEPLGYQVDVRPQKGQILDYQLDQVTDKHPVVMPEGEADLIPFKAGKLSLGASHENDQGFDLTEDRQVLQTLIDQMRPYYPAIADYQPTGVRVGIRAYTSDYSPFFGPLPDQPNTWTVSGLGSTGLTIGPLLGRELALGILGKTGDLDPADYPVEGYVTRD</sequence>
<evidence type="ECO:0000256" key="1">
    <source>
        <dbReference type="ARBA" id="ARBA00001974"/>
    </source>
</evidence>
<comment type="cofactor">
    <cofactor evidence="1">
        <name>FAD</name>
        <dbReference type="ChEBI" id="CHEBI:57692"/>
    </cofactor>
</comment>
<dbReference type="Proteomes" id="UP000461595">
    <property type="component" value="Unassembled WGS sequence"/>
</dbReference>
<dbReference type="RefSeq" id="WP_160332324.1">
    <property type="nucleotide sequence ID" value="NZ_WSRS01000012.1"/>
</dbReference>
<dbReference type="GO" id="GO:0016491">
    <property type="term" value="F:oxidoreductase activity"/>
    <property type="evidence" value="ECO:0007669"/>
    <property type="project" value="UniProtKB-KW"/>
</dbReference>
<dbReference type="SUPFAM" id="SSF51905">
    <property type="entry name" value="FAD/NAD(P)-binding domain"/>
    <property type="match status" value="1"/>
</dbReference>
<dbReference type="EMBL" id="WSRS01000012">
    <property type="protein sequence ID" value="MVX58500.1"/>
    <property type="molecule type" value="Genomic_DNA"/>
</dbReference>
<evidence type="ECO:0000259" key="5">
    <source>
        <dbReference type="Pfam" id="PF01266"/>
    </source>
</evidence>
<comment type="similarity">
    <text evidence="2">Belongs to the DadA oxidoreductase family.</text>
</comment>
<dbReference type="InterPro" id="IPR006076">
    <property type="entry name" value="FAD-dep_OxRdtase"/>
</dbReference>
<dbReference type="OrthoDB" id="9805337at2"/>
<dbReference type="Gene3D" id="3.30.9.10">
    <property type="entry name" value="D-Amino Acid Oxidase, subunit A, domain 2"/>
    <property type="match status" value="1"/>
</dbReference>
<dbReference type="GO" id="GO:0005737">
    <property type="term" value="C:cytoplasm"/>
    <property type="evidence" value="ECO:0007669"/>
    <property type="project" value="TreeGrafter"/>
</dbReference>
<reference evidence="6 7" key="1">
    <citation type="submission" date="2019-12" db="EMBL/GenBank/DDBJ databases">
        <title>Microbes associate with the intestines of laboratory mice.</title>
        <authorList>
            <person name="Navarre W."/>
            <person name="Wong E."/>
        </authorList>
    </citation>
    <scope>NUCLEOTIDE SEQUENCE [LARGE SCALE GENOMIC DNA]</scope>
    <source>
        <strain evidence="6 7">NM51_B2-22</strain>
    </source>
</reference>
<protein>
    <submittedName>
        <fullName evidence="6">FAD-dependent oxidoreductase</fullName>
    </submittedName>
</protein>